<evidence type="ECO:0000313" key="3">
    <source>
        <dbReference type="Proteomes" id="UP001175271"/>
    </source>
</evidence>
<dbReference type="Proteomes" id="UP001175271">
    <property type="component" value="Unassembled WGS sequence"/>
</dbReference>
<keyword evidence="3" id="KW-1185">Reference proteome</keyword>
<keyword evidence="1" id="KW-0732">Signal</keyword>
<evidence type="ECO:0000256" key="1">
    <source>
        <dbReference type="SAM" id="SignalP"/>
    </source>
</evidence>
<gene>
    <name evidence="2" type="ORF">QR680_004665</name>
</gene>
<protein>
    <submittedName>
        <fullName evidence="2">Uncharacterized protein</fullName>
    </submittedName>
</protein>
<reference evidence="2" key="1">
    <citation type="submission" date="2023-06" db="EMBL/GenBank/DDBJ databases">
        <title>Genomic analysis of the entomopathogenic nematode Steinernema hermaphroditum.</title>
        <authorList>
            <person name="Schwarz E.M."/>
            <person name="Heppert J.K."/>
            <person name="Baniya A."/>
            <person name="Schwartz H.T."/>
            <person name="Tan C.-H."/>
            <person name="Antoshechkin I."/>
            <person name="Sternberg P.W."/>
            <person name="Goodrich-Blair H."/>
            <person name="Dillman A.R."/>
        </authorList>
    </citation>
    <scope>NUCLEOTIDE SEQUENCE</scope>
    <source>
        <strain evidence="2">PS9179</strain>
        <tissue evidence="2">Whole animal</tissue>
    </source>
</reference>
<dbReference type="EMBL" id="JAUCMV010000003">
    <property type="protein sequence ID" value="KAK0409634.1"/>
    <property type="molecule type" value="Genomic_DNA"/>
</dbReference>
<name>A0AA39HQK6_9BILA</name>
<accession>A0AA39HQK6</accession>
<proteinExistence type="predicted"/>
<sequence>MDDVSVVLCLALQMLLSAASVVFFLPGCAKNSITQADGKPKTKVLTNAKAGEPSSGSKKAEVKKVAETRSQYVAPSMCVPVSMPPLSANLTKEEDLYEEGSNLEPLQDVGKVF</sequence>
<comment type="caution">
    <text evidence="2">The sequence shown here is derived from an EMBL/GenBank/DDBJ whole genome shotgun (WGS) entry which is preliminary data.</text>
</comment>
<evidence type="ECO:0000313" key="2">
    <source>
        <dbReference type="EMBL" id="KAK0409634.1"/>
    </source>
</evidence>
<feature type="chain" id="PRO_5041456453" evidence="1">
    <location>
        <begin position="20"/>
        <end position="113"/>
    </location>
</feature>
<organism evidence="2 3">
    <name type="scientific">Steinernema hermaphroditum</name>
    <dbReference type="NCBI Taxonomy" id="289476"/>
    <lineage>
        <taxon>Eukaryota</taxon>
        <taxon>Metazoa</taxon>
        <taxon>Ecdysozoa</taxon>
        <taxon>Nematoda</taxon>
        <taxon>Chromadorea</taxon>
        <taxon>Rhabditida</taxon>
        <taxon>Tylenchina</taxon>
        <taxon>Panagrolaimomorpha</taxon>
        <taxon>Strongyloidoidea</taxon>
        <taxon>Steinernematidae</taxon>
        <taxon>Steinernema</taxon>
    </lineage>
</organism>
<dbReference type="AlphaFoldDB" id="A0AA39HQK6"/>
<feature type="signal peptide" evidence="1">
    <location>
        <begin position="1"/>
        <end position="19"/>
    </location>
</feature>